<dbReference type="Gene3D" id="3.60.130.10">
    <property type="entry name" value="Clavaminate synthase-like"/>
    <property type="match status" value="1"/>
</dbReference>
<gene>
    <name evidence="4" type="ORF">CYMTET_11105</name>
    <name evidence="3" type="ORF">CYMTET_38503</name>
</gene>
<sequence length="311" mass="35294">MAVRISKLCTLQASAAGIKETLDAVGYCVARAAASSPEGFASLTQEIWRSSLTSYMNGTSHRKQIAPGVFSVNLEPPELPVQAHSEMTYLNQFPQYIAFWAKRPADQGGVTQICDVRLLSKAISKSLKEKFKSLGVEYIRNLTDRNTHLPEHPVYKHWQDSFEAETPEEAMMKESLNCKFEWQKFGNGDHARVSFVGDGFGLHPGTGEELFLNQMWTYHGSHFDEWPTYRHLPLSQRPVHARWGDGTELEQHELEELRRIHNSSVQEVQLESGDMVILDNMCWTHGRSPYKGKREIFVSMSPLVERIGAPM</sequence>
<reference evidence="3" key="2">
    <citation type="submission" date="2023-06" db="EMBL/GenBank/DDBJ databases">
        <title>Long-read-based genome assembly of the green algal bacterivore Cymbomonas tetramitiformis.</title>
        <authorList>
            <person name="Gyaltshen Y."/>
            <person name="Rozenberg A."/>
            <person name="Paasch A."/>
            <person name="Burns J.A."/>
            <person name="Warring S."/>
            <person name="Larson R."/>
            <person name="Maurer-Alcala X."/>
            <person name="Dacks J."/>
            <person name="Kim E."/>
        </authorList>
    </citation>
    <scope>NUCLEOTIDE SEQUENCE</scope>
    <source>
        <strain evidence="3">PLY_AMNH</strain>
    </source>
</reference>
<dbReference type="PANTHER" id="PTHR10696:SF21">
    <property type="entry name" value="TAUD_TFDA-LIKE DOMAIN-CONTAINING PROTEIN"/>
    <property type="match status" value="1"/>
</dbReference>
<keyword evidence="1" id="KW-0560">Oxidoreductase</keyword>
<comment type="caution">
    <text evidence="3">The sequence shown here is derived from an EMBL/GenBank/DDBJ whole genome shotgun (WGS) entry which is preliminary data.</text>
</comment>
<keyword evidence="5" id="KW-1185">Reference proteome</keyword>
<dbReference type="SUPFAM" id="SSF51197">
    <property type="entry name" value="Clavaminate synthase-like"/>
    <property type="match status" value="1"/>
</dbReference>
<name>A0AAE0F5L9_9CHLO</name>
<organism evidence="3 5">
    <name type="scientific">Cymbomonas tetramitiformis</name>
    <dbReference type="NCBI Taxonomy" id="36881"/>
    <lineage>
        <taxon>Eukaryota</taxon>
        <taxon>Viridiplantae</taxon>
        <taxon>Chlorophyta</taxon>
        <taxon>Pyramimonadophyceae</taxon>
        <taxon>Pyramimonadales</taxon>
        <taxon>Pyramimonadaceae</taxon>
        <taxon>Cymbomonas</taxon>
    </lineage>
</organism>
<evidence type="ECO:0000313" key="5">
    <source>
        <dbReference type="Proteomes" id="UP001190700"/>
    </source>
</evidence>
<dbReference type="AlphaFoldDB" id="A0AAE0F5L9"/>
<dbReference type="EMBL" id="LGRX02004034">
    <property type="protein sequence ID" value="KAK3281087.1"/>
    <property type="molecule type" value="Genomic_DNA"/>
</dbReference>
<evidence type="ECO:0000259" key="2">
    <source>
        <dbReference type="Pfam" id="PF02668"/>
    </source>
</evidence>
<dbReference type="InterPro" id="IPR050411">
    <property type="entry name" value="AlphaKG_dependent_hydroxylases"/>
</dbReference>
<dbReference type="PANTHER" id="PTHR10696">
    <property type="entry name" value="GAMMA-BUTYROBETAINE HYDROXYLASE-RELATED"/>
    <property type="match status" value="1"/>
</dbReference>
<protein>
    <recommendedName>
        <fullName evidence="2">TauD/TfdA-like domain-containing protein</fullName>
    </recommendedName>
</protein>
<evidence type="ECO:0000256" key="1">
    <source>
        <dbReference type="ARBA" id="ARBA00023002"/>
    </source>
</evidence>
<proteinExistence type="predicted"/>
<dbReference type="GO" id="GO:0016491">
    <property type="term" value="F:oxidoreductase activity"/>
    <property type="evidence" value="ECO:0007669"/>
    <property type="project" value="UniProtKB-KW"/>
</dbReference>
<dbReference type="Proteomes" id="UP001190700">
    <property type="component" value="Unassembled WGS sequence"/>
</dbReference>
<evidence type="ECO:0000313" key="3">
    <source>
        <dbReference type="EMBL" id="KAK3252187.1"/>
    </source>
</evidence>
<reference evidence="3 5" key="1">
    <citation type="journal article" date="2015" name="Genome Biol. Evol.">
        <title>Comparative Genomics of a Bacterivorous Green Alga Reveals Evolutionary Causalities and Consequences of Phago-Mixotrophic Mode of Nutrition.</title>
        <authorList>
            <person name="Burns J.A."/>
            <person name="Paasch A."/>
            <person name="Narechania A."/>
            <person name="Kim E."/>
        </authorList>
    </citation>
    <scope>NUCLEOTIDE SEQUENCE [LARGE SCALE GENOMIC DNA]</scope>
    <source>
        <strain evidence="3">PLY_AMNH</strain>
    </source>
</reference>
<dbReference type="InterPro" id="IPR042098">
    <property type="entry name" value="TauD-like_sf"/>
</dbReference>
<evidence type="ECO:0000313" key="4">
    <source>
        <dbReference type="EMBL" id="KAK3281087.1"/>
    </source>
</evidence>
<dbReference type="Pfam" id="PF02668">
    <property type="entry name" value="TauD"/>
    <property type="match status" value="1"/>
</dbReference>
<accession>A0AAE0F5L9</accession>
<feature type="domain" description="TauD/TfdA-like" evidence="2">
    <location>
        <begin position="13"/>
        <end position="298"/>
    </location>
</feature>
<dbReference type="InterPro" id="IPR003819">
    <property type="entry name" value="TauD/TfdA-like"/>
</dbReference>
<dbReference type="EMBL" id="LGRX02025569">
    <property type="protein sequence ID" value="KAK3252187.1"/>
    <property type="molecule type" value="Genomic_DNA"/>
</dbReference>